<dbReference type="GO" id="GO:0004674">
    <property type="term" value="F:protein serine/threonine kinase activity"/>
    <property type="evidence" value="ECO:0007669"/>
    <property type="project" value="TreeGrafter"/>
</dbReference>
<dbReference type="GO" id="GO:0005524">
    <property type="term" value="F:ATP binding"/>
    <property type="evidence" value="ECO:0007669"/>
    <property type="project" value="InterPro"/>
</dbReference>
<dbReference type="GO" id="GO:0044773">
    <property type="term" value="P:mitotic DNA damage checkpoint signaling"/>
    <property type="evidence" value="ECO:0007669"/>
    <property type="project" value="TreeGrafter"/>
</dbReference>
<proteinExistence type="predicted"/>
<feature type="region of interest" description="Disordered" evidence="1">
    <location>
        <begin position="1"/>
        <end position="92"/>
    </location>
</feature>
<dbReference type="PROSITE" id="PS50011">
    <property type="entry name" value="PROTEIN_KINASE_DOM"/>
    <property type="match status" value="1"/>
</dbReference>
<sequence length="402" mass="45281">MGKRASVPAEPTSTPGGVMVIYPQNKKKKSSTPKQSNNNKSLDNSRISGISMLDDSRANGSDVSQRKSFRSDAKALERKQDMRVKQRIKKAKEEKTVRSQLVTAKKQLKTYEVKKNHTIVTKRPGTVKTVTEMTRQSRTRMKKTCMDNLLTELESNIPEFDDGSLKNLGYKTMGGAFGQVSAYEITFMGVKCARKTISGSMKELRAEALALNSLSGHPGFPYLFGLTKSGALLMEYISSNANRLTSSTTLRSVLKSGQYKKKIWFDICRKLVDALSFMHDKGLLHNDLHSENILIRSNKQPCIIDFGKCTLVNSPFHYNIKAGSKEQLKFNTYHIHLATELRNVPNSPQTVYTDIYSLGFNFASIGKFQNIEDITKLAKRMTVEEPLNRYDLMDCNVSLLKY</sequence>
<dbReference type="SUPFAM" id="SSF56112">
    <property type="entry name" value="Protein kinase-like (PK-like)"/>
    <property type="match status" value="1"/>
</dbReference>
<keyword evidence="4" id="KW-1185">Reference proteome</keyword>
<dbReference type="InterPro" id="IPR000719">
    <property type="entry name" value="Prot_kinase_dom"/>
</dbReference>
<dbReference type="EnsemblMetazoa" id="CLYHEMT001717.1">
    <property type="protein sequence ID" value="CLYHEMP001717.1"/>
    <property type="gene ID" value="CLYHEMG001717"/>
</dbReference>
<evidence type="ECO:0000259" key="2">
    <source>
        <dbReference type="PROSITE" id="PS50011"/>
    </source>
</evidence>
<dbReference type="PANTHER" id="PTHR44167:SF18">
    <property type="entry name" value="PROTEIN KINASE DOMAIN-CONTAINING PROTEIN"/>
    <property type="match status" value="1"/>
</dbReference>
<dbReference type="RefSeq" id="XP_066914352.1">
    <property type="nucleotide sequence ID" value="XM_067058251.1"/>
</dbReference>
<dbReference type="Proteomes" id="UP000594262">
    <property type="component" value="Unplaced"/>
</dbReference>
<dbReference type="CDD" id="cd00180">
    <property type="entry name" value="PKc"/>
    <property type="match status" value="1"/>
</dbReference>
<dbReference type="GO" id="GO:0005737">
    <property type="term" value="C:cytoplasm"/>
    <property type="evidence" value="ECO:0007669"/>
    <property type="project" value="TreeGrafter"/>
</dbReference>
<accession>A0A7M5TTM3</accession>
<protein>
    <recommendedName>
        <fullName evidence="2">Protein kinase domain-containing protein</fullName>
    </recommendedName>
</protein>
<dbReference type="GeneID" id="136801611"/>
<dbReference type="OrthoDB" id="535509at2759"/>
<dbReference type="SMART" id="SM00220">
    <property type="entry name" value="S_TKc"/>
    <property type="match status" value="1"/>
</dbReference>
<feature type="compositionally biased region" description="Basic and acidic residues" evidence="1">
    <location>
        <begin position="69"/>
        <end position="84"/>
    </location>
</feature>
<name>A0A7M5TTM3_9CNID</name>
<feature type="compositionally biased region" description="Polar residues" evidence="1">
    <location>
        <begin position="32"/>
        <end position="48"/>
    </location>
</feature>
<reference evidence="3" key="1">
    <citation type="submission" date="2021-01" db="UniProtKB">
        <authorList>
            <consortium name="EnsemblMetazoa"/>
        </authorList>
    </citation>
    <scope>IDENTIFICATION</scope>
</reference>
<organism evidence="3 4">
    <name type="scientific">Clytia hemisphaerica</name>
    <dbReference type="NCBI Taxonomy" id="252671"/>
    <lineage>
        <taxon>Eukaryota</taxon>
        <taxon>Metazoa</taxon>
        <taxon>Cnidaria</taxon>
        <taxon>Hydrozoa</taxon>
        <taxon>Hydroidolina</taxon>
        <taxon>Leptothecata</taxon>
        <taxon>Obeliida</taxon>
        <taxon>Clytiidae</taxon>
        <taxon>Clytia</taxon>
    </lineage>
</organism>
<dbReference type="PANTHER" id="PTHR44167">
    <property type="entry name" value="OVARIAN-SPECIFIC SERINE/THREONINE-PROTEIN KINASE LOK-RELATED"/>
    <property type="match status" value="1"/>
</dbReference>
<dbReference type="AlphaFoldDB" id="A0A7M5TTM3"/>
<evidence type="ECO:0000313" key="4">
    <source>
        <dbReference type="Proteomes" id="UP000594262"/>
    </source>
</evidence>
<dbReference type="Pfam" id="PF00069">
    <property type="entry name" value="Pkinase"/>
    <property type="match status" value="1"/>
</dbReference>
<evidence type="ECO:0000256" key="1">
    <source>
        <dbReference type="SAM" id="MobiDB-lite"/>
    </source>
</evidence>
<evidence type="ECO:0000313" key="3">
    <source>
        <dbReference type="EnsemblMetazoa" id="CLYHEMP001717.1"/>
    </source>
</evidence>
<dbReference type="InterPro" id="IPR011009">
    <property type="entry name" value="Kinase-like_dom_sf"/>
</dbReference>
<feature type="domain" description="Protein kinase" evidence="2">
    <location>
        <begin position="166"/>
        <end position="402"/>
    </location>
</feature>
<dbReference type="GO" id="GO:0005634">
    <property type="term" value="C:nucleus"/>
    <property type="evidence" value="ECO:0007669"/>
    <property type="project" value="TreeGrafter"/>
</dbReference>
<dbReference type="Gene3D" id="1.10.510.10">
    <property type="entry name" value="Transferase(Phosphotransferase) domain 1"/>
    <property type="match status" value="1"/>
</dbReference>